<dbReference type="AlphaFoldDB" id="A0A5N5TLJ0"/>
<accession>A0A5N5TLJ0</accession>
<dbReference type="Pfam" id="PF11630">
    <property type="entry name" value="Anti-LPS-SCYG"/>
    <property type="match status" value="1"/>
</dbReference>
<dbReference type="InterPro" id="IPR024509">
    <property type="entry name" value="Anti-LPS_factor/Scygonadin"/>
</dbReference>
<protein>
    <submittedName>
        <fullName evidence="4">Anti-lipopolysaccharide factor</fullName>
    </submittedName>
</protein>
<evidence type="ECO:0000256" key="3">
    <source>
        <dbReference type="SAM" id="SignalP"/>
    </source>
</evidence>
<dbReference type="Proteomes" id="UP000326759">
    <property type="component" value="Unassembled WGS sequence"/>
</dbReference>
<dbReference type="OrthoDB" id="6368080at2759"/>
<dbReference type="EMBL" id="SEYY01000529">
    <property type="protein sequence ID" value="KAB7507044.1"/>
    <property type="molecule type" value="Genomic_DNA"/>
</dbReference>
<feature type="chain" id="PRO_5024356209" evidence="3">
    <location>
        <begin position="20"/>
        <end position="119"/>
    </location>
</feature>
<dbReference type="Gene3D" id="3.30.160.320">
    <property type="match status" value="1"/>
</dbReference>
<proteinExistence type="predicted"/>
<dbReference type="InterPro" id="IPR038539">
    <property type="entry name" value="Anti-LPS_factor/Scygonadin_sf"/>
</dbReference>
<evidence type="ECO:0000256" key="1">
    <source>
        <dbReference type="ARBA" id="ARBA00022529"/>
    </source>
</evidence>
<gene>
    <name evidence="4" type="primary">ALF_0</name>
    <name evidence="4" type="ORF">Anas_05047</name>
</gene>
<keyword evidence="2" id="KW-0044">Antibiotic</keyword>
<comment type="caution">
    <text evidence="4">The sequence shown here is derived from an EMBL/GenBank/DDBJ whole genome shotgun (WGS) entry which is preliminary data.</text>
</comment>
<organism evidence="4 5">
    <name type="scientific">Armadillidium nasatum</name>
    <dbReference type="NCBI Taxonomy" id="96803"/>
    <lineage>
        <taxon>Eukaryota</taxon>
        <taxon>Metazoa</taxon>
        <taxon>Ecdysozoa</taxon>
        <taxon>Arthropoda</taxon>
        <taxon>Crustacea</taxon>
        <taxon>Multicrustacea</taxon>
        <taxon>Malacostraca</taxon>
        <taxon>Eumalacostraca</taxon>
        <taxon>Peracarida</taxon>
        <taxon>Isopoda</taxon>
        <taxon>Oniscidea</taxon>
        <taxon>Crinocheta</taxon>
        <taxon>Armadillidiidae</taxon>
        <taxon>Armadillidium</taxon>
    </lineage>
</organism>
<evidence type="ECO:0000313" key="4">
    <source>
        <dbReference type="EMBL" id="KAB7507044.1"/>
    </source>
</evidence>
<keyword evidence="1" id="KW-0929">Antimicrobial</keyword>
<reference evidence="4 5" key="1">
    <citation type="journal article" date="2019" name="PLoS Biol.">
        <title>Sex chromosomes control vertical transmission of feminizing Wolbachia symbionts in an isopod.</title>
        <authorList>
            <person name="Becking T."/>
            <person name="Chebbi M.A."/>
            <person name="Giraud I."/>
            <person name="Moumen B."/>
            <person name="Laverre T."/>
            <person name="Caubet Y."/>
            <person name="Peccoud J."/>
            <person name="Gilbert C."/>
            <person name="Cordaux R."/>
        </authorList>
    </citation>
    <scope>NUCLEOTIDE SEQUENCE [LARGE SCALE GENOMIC DNA]</scope>
    <source>
        <strain evidence="4">ANa2</strain>
        <tissue evidence="4">Whole body excluding digestive tract and cuticle</tissue>
    </source>
</reference>
<evidence type="ECO:0000313" key="5">
    <source>
        <dbReference type="Proteomes" id="UP000326759"/>
    </source>
</evidence>
<keyword evidence="3" id="KW-0732">Signal</keyword>
<dbReference type="GO" id="GO:0042742">
    <property type="term" value="P:defense response to bacterium"/>
    <property type="evidence" value="ECO:0007669"/>
    <property type="project" value="UniProtKB-KW"/>
</dbReference>
<feature type="signal peptide" evidence="3">
    <location>
        <begin position="1"/>
        <end position="19"/>
    </location>
</feature>
<sequence>MMKASIILITILCIYSCDCLQFPLNIISEKLLGKISTLWSSGEVDFVGVSCKFSSHPIFENWKLYFRGKFWCPGFAPFSGRSQTRSASGAVNVATKDFVKKALKNNLLEEEDVKIWLKN</sequence>
<keyword evidence="5" id="KW-1185">Reference proteome</keyword>
<name>A0A5N5TLJ0_9CRUS</name>
<evidence type="ECO:0000256" key="2">
    <source>
        <dbReference type="ARBA" id="ARBA00023022"/>
    </source>
</evidence>